<dbReference type="EMBL" id="LT552047">
    <property type="protein sequence ID" value="SAL98110.1"/>
    <property type="molecule type" value="Genomic_DNA"/>
</dbReference>
<dbReference type="Proteomes" id="UP000078561">
    <property type="component" value="Unassembled WGS sequence"/>
</dbReference>
<dbReference type="OMA" id="LFITWNK"/>
<gene>
    <name evidence="2" type="primary">ABSGL_03637.1 scaffold 4609</name>
</gene>
<protein>
    <recommendedName>
        <fullName evidence="1">AMMECR1 domain-containing protein</fullName>
    </recommendedName>
</protein>
<evidence type="ECO:0000313" key="2">
    <source>
        <dbReference type="EMBL" id="SAL98110.1"/>
    </source>
</evidence>
<dbReference type="Pfam" id="PF01871">
    <property type="entry name" value="AMMECR1"/>
    <property type="match status" value="1"/>
</dbReference>
<dbReference type="InterPro" id="IPR002733">
    <property type="entry name" value="AMMECR1_domain"/>
</dbReference>
<name>A0A168M875_ABSGL</name>
<dbReference type="InterPro" id="IPR027485">
    <property type="entry name" value="AMMECR1_N"/>
</dbReference>
<evidence type="ECO:0000313" key="3">
    <source>
        <dbReference type="Proteomes" id="UP000078561"/>
    </source>
</evidence>
<dbReference type="PROSITE" id="PS51112">
    <property type="entry name" value="AMMECR1"/>
    <property type="match status" value="1"/>
</dbReference>
<dbReference type="InterPro" id="IPR023473">
    <property type="entry name" value="AMMECR1"/>
</dbReference>
<evidence type="ECO:0000259" key="1">
    <source>
        <dbReference type="PROSITE" id="PS51112"/>
    </source>
</evidence>
<dbReference type="NCBIfam" id="TIGR00296">
    <property type="entry name" value="TIGR00296 family protein"/>
    <property type="match status" value="1"/>
</dbReference>
<sequence length="211" mass="24572">MTQKDILEEHCFYCFDVLLAHLENKMLPKATFDDSSYPLFVTWHSKWHGQRELRGCIGNFNPMHLRKGLQQYALTSALQDRRFTPIGLPEVPFLDCAVSLLTHFEKAADYLDWEIGIHGIWIEFSLRDDDDDDDAGNIKFTKAMTTATYLPEVMAEQGWTKEEAIDSLLRKGGYRRHITEAKRQSIVLTRYQSQKITRTYADYRTHYALDA</sequence>
<dbReference type="InterPro" id="IPR036071">
    <property type="entry name" value="AMMECR1_dom_sf"/>
</dbReference>
<dbReference type="PANTHER" id="PTHR13016">
    <property type="entry name" value="AMMECR1 HOMOLOG"/>
    <property type="match status" value="1"/>
</dbReference>
<accession>A0A168M875</accession>
<dbReference type="FunCoup" id="A0A168M875">
    <property type="interactions" value="752"/>
</dbReference>
<dbReference type="PANTHER" id="PTHR13016:SF0">
    <property type="entry name" value="AMME SYNDROME CANDIDATE GENE 1 PROTEIN"/>
    <property type="match status" value="1"/>
</dbReference>
<dbReference type="InParanoid" id="A0A168M875"/>
<dbReference type="OrthoDB" id="24630at2759"/>
<dbReference type="STRING" id="4829.A0A168M875"/>
<organism evidence="2">
    <name type="scientific">Absidia glauca</name>
    <name type="common">Pin mould</name>
    <dbReference type="NCBI Taxonomy" id="4829"/>
    <lineage>
        <taxon>Eukaryota</taxon>
        <taxon>Fungi</taxon>
        <taxon>Fungi incertae sedis</taxon>
        <taxon>Mucoromycota</taxon>
        <taxon>Mucoromycotina</taxon>
        <taxon>Mucoromycetes</taxon>
        <taxon>Mucorales</taxon>
        <taxon>Cunninghamellaceae</taxon>
        <taxon>Absidia</taxon>
    </lineage>
</organism>
<proteinExistence type="predicted"/>
<dbReference type="AlphaFoldDB" id="A0A168M875"/>
<dbReference type="SUPFAM" id="SSF143447">
    <property type="entry name" value="AMMECR1-like"/>
    <property type="match status" value="1"/>
</dbReference>
<reference evidence="2" key="1">
    <citation type="submission" date="2016-04" db="EMBL/GenBank/DDBJ databases">
        <authorList>
            <person name="Evans L.H."/>
            <person name="Alamgir A."/>
            <person name="Owens N."/>
            <person name="Weber N.D."/>
            <person name="Virtaneva K."/>
            <person name="Barbian K."/>
            <person name="Babar A."/>
            <person name="Rosenke K."/>
        </authorList>
    </citation>
    <scope>NUCLEOTIDE SEQUENCE [LARGE SCALE GENOMIC DNA]</scope>
    <source>
        <strain evidence="2">CBS 101.48</strain>
    </source>
</reference>
<keyword evidence="3" id="KW-1185">Reference proteome</keyword>
<dbReference type="Gene3D" id="3.30.700.20">
    <property type="entry name" value="Hypothetical protein ph0010, domain 1"/>
    <property type="match status" value="1"/>
</dbReference>
<feature type="domain" description="AMMECR1" evidence="1">
    <location>
        <begin position="1"/>
        <end position="207"/>
    </location>
</feature>